<accession>A0A940MRW1</accession>
<dbReference type="CDD" id="cd06170">
    <property type="entry name" value="LuxR_C_like"/>
    <property type="match status" value="1"/>
</dbReference>
<feature type="domain" description="HTH luxR-type" evidence="4">
    <location>
        <begin position="158"/>
        <end position="223"/>
    </location>
</feature>
<name>A0A940MRW1_9RHOB</name>
<keyword evidence="2" id="KW-0238">DNA-binding</keyword>
<dbReference type="InterPro" id="IPR016032">
    <property type="entry name" value="Sig_transdc_resp-reg_C-effctor"/>
</dbReference>
<sequence length="241" mass="26199">MQHFKVVPRADAITSVLIVDDHPLFSDALASALEGMYPDAAVQKARSLKDSLKALDDGFQPDLVMFDLKLPDVQGISGFVTMKARLPDTPILVISSLTSRALVHALMDEGASGFVTKDTPVEDLREVLAQIVRGRKFVPTEYQQNGPQCTPDAAQDDINHKLAALTPQQKKVVKLICAGKPNKQIAYELQLAEATVKAHITALLRRLGAQNRTQAALMIEAANARTPAGMDEPEAHSFLCH</sequence>
<proteinExistence type="predicted"/>
<dbReference type="Gene3D" id="3.40.50.2300">
    <property type="match status" value="1"/>
</dbReference>
<evidence type="ECO:0000259" key="4">
    <source>
        <dbReference type="PROSITE" id="PS50043"/>
    </source>
</evidence>
<dbReference type="InterPro" id="IPR051015">
    <property type="entry name" value="EvgA-like"/>
</dbReference>
<dbReference type="InterPro" id="IPR000792">
    <property type="entry name" value="Tscrpt_reg_LuxR_C"/>
</dbReference>
<dbReference type="RefSeq" id="WP_209363276.1">
    <property type="nucleotide sequence ID" value="NZ_JAGISH010000016.1"/>
</dbReference>
<dbReference type="InterPro" id="IPR011006">
    <property type="entry name" value="CheY-like_superfamily"/>
</dbReference>
<evidence type="ECO:0000259" key="5">
    <source>
        <dbReference type="PROSITE" id="PS50110"/>
    </source>
</evidence>
<dbReference type="Gene3D" id="1.10.10.10">
    <property type="entry name" value="Winged helix-like DNA-binding domain superfamily/Winged helix DNA-binding domain"/>
    <property type="match status" value="1"/>
</dbReference>
<evidence type="ECO:0000313" key="6">
    <source>
        <dbReference type="EMBL" id="MBP0484695.1"/>
    </source>
</evidence>
<dbReference type="GO" id="GO:0006355">
    <property type="term" value="P:regulation of DNA-templated transcription"/>
    <property type="evidence" value="ECO:0007669"/>
    <property type="project" value="InterPro"/>
</dbReference>
<dbReference type="PROSITE" id="PS50110">
    <property type="entry name" value="RESPONSE_REGULATORY"/>
    <property type="match status" value="1"/>
</dbReference>
<dbReference type="PANTHER" id="PTHR45566:SF1">
    <property type="entry name" value="HTH-TYPE TRANSCRIPTIONAL REGULATOR YHJB-RELATED"/>
    <property type="match status" value="1"/>
</dbReference>
<dbReference type="SMART" id="SM00421">
    <property type="entry name" value="HTH_LUXR"/>
    <property type="match status" value="1"/>
</dbReference>
<keyword evidence="1 3" id="KW-0597">Phosphoprotein</keyword>
<comment type="caution">
    <text evidence="6">The sequence shown here is derived from an EMBL/GenBank/DDBJ whole genome shotgun (WGS) entry which is preliminary data.</text>
</comment>
<dbReference type="PROSITE" id="PS50043">
    <property type="entry name" value="HTH_LUXR_2"/>
    <property type="match status" value="1"/>
</dbReference>
<evidence type="ECO:0000313" key="7">
    <source>
        <dbReference type="Proteomes" id="UP000675940"/>
    </source>
</evidence>
<dbReference type="InterPro" id="IPR001789">
    <property type="entry name" value="Sig_transdc_resp-reg_receiver"/>
</dbReference>
<gene>
    <name evidence="6" type="ORF">J5474_19660</name>
</gene>
<dbReference type="AlphaFoldDB" id="A0A940MRW1"/>
<keyword evidence="7" id="KW-1185">Reference proteome</keyword>
<dbReference type="PROSITE" id="PS00622">
    <property type="entry name" value="HTH_LUXR_1"/>
    <property type="match status" value="1"/>
</dbReference>
<dbReference type="SUPFAM" id="SSF52172">
    <property type="entry name" value="CheY-like"/>
    <property type="match status" value="1"/>
</dbReference>
<reference evidence="6" key="1">
    <citation type="submission" date="2021-03" db="EMBL/GenBank/DDBJ databases">
        <title>Sagittula salina sp. nov. strain M10.9X isolated from the marine waste.</title>
        <authorList>
            <person name="Satari L."/>
            <person name="Molina-Menor E."/>
            <person name="Vidal-Verdu A."/>
            <person name="Pascual J."/>
            <person name="Pereto J."/>
            <person name="Porcar M."/>
        </authorList>
    </citation>
    <scope>NUCLEOTIDE SEQUENCE</scope>
    <source>
        <strain evidence="6">M10.9X</strain>
    </source>
</reference>
<feature type="domain" description="Response regulatory" evidence="5">
    <location>
        <begin position="15"/>
        <end position="132"/>
    </location>
</feature>
<dbReference type="Pfam" id="PF00072">
    <property type="entry name" value="Response_reg"/>
    <property type="match status" value="1"/>
</dbReference>
<dbReference type="SMART" id="SM00448">
    <property type="entry name" value="REC"/>
    <property type="match status" value="1"/>
</dbReference>
<organism evidence="6 7">
    <name type="scientific">Sagittula salina</name>
    <dbReference type="NCBI Taxonomy" id="2820268"/>
    <lineage>
        <taxon>Bacteria</taxon>
        <taxon>Pseudomonadati</taxon>
        <taxon>Pseudomonadota</taxon>
        <taxon>Alphaproteobacteria</taxon>
        <taxon>Rhodobacterales</taxon>
        <taxon>Roseobacteraceae</taxon>
        <taxon>Sagittula</taxon>
    </lineage>
</organism>
<dbReference type="EMBL" id="JAGISH010000016">
    <property type="protein sequence ID" value="MBP0484695.1"/>
    <property type="molecule type" value="Genomic_DNA"/>
</dbReference>
<dbReference type="PRINTS" id="PR00038">
    <property type="entry name" value="HTHLUXR"/>
</dbReference>
<dbReference type="CDD" id="cd17535">
    <property type="entry name" value="REC_NarL-like"/>
    <property type="match status" value="1"/>
</dbReference>
<dbReference type="InterPro" id="IPR036388">
    <property type="entry name" value="WH-like_DNA-bd_sf"/>
</dbReference>
<evidence type="ECO:0000256" key="2">
    <source>
        <dbReference type="ARBA" id="ARBA00023125"/>
    </source>
</evidence>
<dbReference type="Proteomes" id="UP000675940">
    <property type="component" value="Unassembled WGS sequence"/>
</dbReference>
<protein>
    <submittedName>
        <fullName evidence="6">Response regulator transcription factor</fullName>
    </submittedName>
</protein>
<dbReference type="SUPFAM" id="SSF46894">
    <property type="entry name" value="C-terminal effector domain of the bipartite response regulators"/>
    <property type="match status" value="1"/>
</dbReference>
<evidence type="ECO:0000256" key="1">
    <source>
        <dbReference type="ARBA" id="ARBA00022553"/>
    </source>
</evidence>
<dbReference type="PANTHER" id="PTHR45566">
    <property type="entry name" value="HTH-TYPE TRANSCRIPTIONAL REGULATOR YHJB-RELATED"/>
    <property type="match status" value="1"/>
</dbReference>
<dbReference type="InterPro" id="IPR058245">
    <property type="entry name" value="NreC/VraR/RcsB-like_REC"/>
</dbReference>
<dbReference type="GO" id="GO:0000160">
    <property type="term" value="P:phosphorelay signal transduction system"/>
    <property type="evidence" value="ECO:0007669"/>
    <property type="project" value="InterPro"/>
</dbReference>
<feature type="modified residue" description="4-aspartylphosphate" evidence="3">
    <location>
        <position position="67"/>
    </location>
</feature>
<evidence type="ECO:0000256" key="3">
    <source>
        <dbReference type="PROSITE-ProRule" id="PRU00169"/>
    </source>
</evidence>
<dbReference type="GO" id="GO:0003677">
    <property type="term" value="F:DNA binding"/>
    <property type="evidence" value="ECO:0007669"/>
    <property type="project" value="UniProtKB-KW"/>
</dbReference>
<dbReference type="Pfam" id="PF00196">
    <property type="entry name" value="GerE"/>
    <property type="match status" value="1"/>
</dbReference>